<proteinExistence type="predicted"/>
<name>A0ACC2I6R6_9PEZI</name>
<gene>
    <name evidence="1" type="ORF">ONZ43_g5765</name>
</gene>
<organism evidence="1 2">
    <name type="scientific">Nemania bipapillata</name>
    <dbReference type="NCBI Taxonomy" id="110536"/>
    <lineage>
        <taxon>Eukaryota</taxon>
        <taxon>Fungi</taxon>
        <taxon>Dikarya</taxon>
        <taxon>Ascomycota</taxon>
        <taxon>Pezizomycotina</taxon>
        <taxon>Sordariomycetes</taxon>
        <taxon>Xylariomycetidae</taxon>
        <taxon>Xylariales</taxon>
        <taxon>Xylariaceae</taxon>
        <taxon>Nemania</taxon>
    </lineage>
</organism>
<keyword evidence="2" id="KW-1185">Reference proteome</keyword>
<evidence type="ECO:0000313" key="2">
    <source>
        <dbReference type="Proteomes" id="UP001153334"/>
    </source>
</evidence>
<protein>
    <submittedName>
        <fullName evidence="1">Uncharacterized protein</fullName>
    </submittedName>
</protein>
<comment type="caution">
    <text evidence="1">The sequence shown here is derived from an EMBL/GenBank/DDBJ whole genome shotgun (WGS) entry which is preliminary data.</text>
</comment>
<reference evidence="1" key="1">
    <citation type="submission" date="2022-11" db="EMBL/GenBank/DDBJ databases">
        <title>Genome Sequence of Nemania bipapillata.</title>
        <authorList>
            <person name="Buettner E."/>
        </authorList>
    </citation>
    <scope>NUCLEOTIDE SEQUENCE</scope>
    <source>
        <strain evidence="1">CP14</strain>
    </source>
</reference>
<dbReference type="EMBL" id="JAPESX010001868">
    <property type="protein sequence ID" value="KAJ8110864.1"/>
    <property type="molecule type" value="Genomic_DNA"/>
</dbReference>
<sequence>MGQILNQKGKVFIVTGGTSGLGFELCNILHAHNAKVYIAARSESKARKVIEDIKLKNPNSTGDVIYLHLDLDDLATITKSAEEFLSREKRLDVLWNNAGVMISPKGSKTKQGYEKQLGINALGPFLFTKQLMGVLSSTAKDLPTASVRVVWLSSSMVQLLAPPGGVDMGNLGYQTEKGAMHKYAVSKAINTFYSVELARRHGEDGVVSVSLDPGNLRTGLQREASPWFRKIWNLALNPAIYGAYTELFAGLSPVVTADKNGSWIVPYGRFGDLREDIEKATRSKEMGGSGIAKEIWDWSEREVQQYV</sequence>
<dbReference type="Proteomes" id="UP001153334">
    <property type="component" value="Unassembled WGS sequence"/>
</dbReference>
<accession>A0ACC2I6R6</accession>
<evidence type="ECO:0000313" key="1">
    <source>
        <dbReference type="EMBL" id="KAJ8110864.1"/>
    </source>
</evidence>